<evidence type="ECO:0000256" key="4">
    <source>
        <dbReference type="ARBA" id="ARBA00022676"/>
    </source>
</evidence>
<evidence type="ECO:0000259" key="8">
    <source>
        <dbReference type="Pfam" id="PF08407"/>
    </source>
</evidence>
<gene>
    <name evidence="10" type="ORF">FALBO_11125</name>
</gene>
<evidence type="ECO:0000313" key="10">
    <source>
        <dbReference type="EMBL" id="KAF4462070.1"/>
    </source>
</evidence>
<evidence type="ECO:0000313" key="11">
    <source>
        <dbReference type="Proteomes" id="UP000554235"/>
    </source>
</evidence>
<reference evidence="10 11" key="1">
    <citation type="submission" date="2020-01" db="EMBL/GenBank/DDBJ databases">
        <title>Identification and distribution of gene clusters putatively required for synthesis of sphingolipid metabolism inhibitors in phylogenetically diverse species of the filamentous fungus Fusarium.</title>
        <authorList>
            <person name="Kim H.-S."/>
            <person name="Busman M."/>
            <person name="Brown D.W."/>
            <person name="Divon H."/>
            <person name="Uhlig S."/>
            <person name="Proctor R.H."/>
        </authorList>
    </citation>
    <scope>NUCLEOTIDE SEQUENCE [LARGE SCALE GENOMIC DNA]</scope>
    <source>
        <strain evidence="10 11">NRRL 20459</strain>
    </source>
</reference>
<keyword evidence="5" id="KW-1133">Transmembrane helix</keyword>
<keyword evidence="3" id="KW-1003">Cell membrane</keyword>
<feature type="domain" description="Azaphilone pigments biosynthesis cluster protein L N-terminal" evidence="9">
    <location>
        <begin position="1"/>
        <end position="205"/>
    </location>
</feature>
<dbReference type="Pfam" id="PF08407">
    <property type="entry name" value="Chitin_synth_1N"/>
    <property type="match status" value="1"/>
</dbReference>
<keyword evidence="4" id="KW-0328">Glycosyltransferase</keyword>
<feature type="compositionally biased region" description="Low complexity" evidence="7">
    <location>
        <begin position="265"/>
        <end position="277"/>
    </location>
</feature>
<dbReference type="Pfam" id="PF17111">
    <property type="entry name" value="PigL_N"/>
    <property type="match status" value="1"/>
</dbReference>
<feature type="domain" description="Chitin synthase N-terminal" evidence="8">
    <location>
        <begin position="315"/>
        <end position="371"/>
    </location>
</feature>
<comment type="caution">
    <text evidence="10">The sequence shown here is derived from an EMBL/GenBank/DDBJ whole genome shotgun (WGS) entry which is preliminary data.</text>
</comment>
<protein>
    <recommendedName>
        <fullName evidence="2">chitin synthase</fullName>
        <ecNumber evidence="2">2.4.1.16</ecNumber>
    </recommendedName>
</protein>
<keyword evidence="11" id="KW-1185">Reference proteome</keyword>
<dbReference type="InterPro" id="IPR013616">
    <property type="entry name" value="Chitin_synth_N"/>
</dbReference>
<evidence type="ECO:0000256" key="5">
    <source>
        <dbReference type="ARBA" id="ARBA00022989"/>
    </source>
</evidence>
<dbReference type="GO" id="GO:0004100">
    <property type="term" value="F:chitin synthase activity"/>
    <property type="evidence" value="ECO:0007669"/>
    <property type="project" value="UniProtKB-EC"/>
</dbReference>
<dbReference type="EC" id="2.4.1.16" evidence="2"/>
<evidence type="ECO:0000256" key="1">
    <source>
        <dbReference type="ARBA" id="ARBA00004651"/>
    </source>
</evidence>
<dbReference type="EMBL" id="JAADYS010001596">
    <property type="protein sequence ID" value="KAF4462070.1"/>
    <property type="molecule type" value="Genomic_DNA"/>
</dbReference>
<dbReference type="GO" id="GO:0005886">
    <property type="term" value="C:plasma membrane"/>
    <property type="evidence" value="ECO:0007669"/>
    <property type="project" value="UniProtKB-SubCell"/>
</dbReference>
<evidence type="ECO:0000256" key="3">
    <source>
        <dbReference type="ARBA" id="ARBA00022475"/>
    </source>
</evidence>
<evidence type="ECO:0000256" key="2">
    <source>
        <dbReference type="ARBA" id="ARBA00012543"/>
    </source>
</evidence>
<dbReference type="AlphaFoldDB" id="A0A8H4L2U9"/>
<keyword evidence="5" id="KW-0812">Transmembrane</keyword>
<dbReference type="Proteomes" id="UP000554235">
    <property type="component" value="Unassembled WGS sequence"/>
</dbReference>
<keyword evidence="4" id="KW-0808">Transferase</keyword>
<keyword evidence="6" id="KW-0325">Glycoprotein</keyword>
<feature type="region of interest" description="Disordered" evidence="7">
    <location>
        <begin position="222"/>
        <end position="291"/>
    </location>
</feature>
<sequence length="493" mass="54604">MDPFSIVTGCAGLVQIIGSLSVQIHTFVRTCRETRGDLDRVSRELLSLRTVLELIQEDAADESKPFPPTLKQHVTGIVSNCNAVVLEIQSCIEKYGDNRLKSKASWAINGQGDIMKLRSSLEAHKIALELALDMLALHLTREIKSDTTELRSDTAAIKDDTAQILEEIARLQARLPKEASASAPNDFILQRFLEEMTTYTEQALDVPLSDEDDDIDSLALSNTEAREENSTNALGDHPRDQKLHSTTVRNTTPSQEDGPRSDQPSLSKHSNLSSSELPPTQMGGVELSKENSGASLSLVKSDATDASGDMKQLTFGGNLILDLPVSPSILNYVPHGERDEFTHCRFSPVTCDPLFFAGDQFTLRPLLFAKRRDIKIVLSFELRCDETLRQFTSRWSFLVEEIQELTNKLQEMEGAPAEPWKQILVHMDGPANWGGIDKDIKSILHEIGALHNVDDILGGLDKPTVLGKKVFHTIHEVCRPPIHLDQNALSKSS</sequence>
<evidence type="ECO:0000256" key="6">
    <source>
        <dbReference type="ARBA" id="ARBA00023180"/>
    </source>
</evidence>
<organism evidence="10 11">
    <name type="scientific">Fusarium albosuccineum</name>
    <dbReference type="NCBI Taxonomy" id="1237068"/>
    <lineage>
        <taxon>Eukaryota</taxon>
        <taxon>Fungi</taxon>
        <taxon>Dikarya</taxon>
        <taxon>Ascomycota</taxon>
        <taxon>Pezizomycotina</taxon>
        <taxon>Sordariomycetes</taxon>
        <taxon>Hypocreomycetidae</taxon>
        <taxon>Hypocreales</taxon>
        <taxon>Nectriaceae</taxon>
        <taxon>Fusarium</taxon>
        <taxon>Fusarium decemcellulare species complex</taxon>
    </lineage>
</organism>
<feature type="compositionally biased region" description="Polar residues" evidence="7">
    <location>
        <begin position="244"/>
        <end position="255"/>
    </location>
</feature>
<proteinExistence type="predicted"/>
<accession>A0A8H4L2U9</accession>
<dbReference type="InterPro" id="IPR031348">
    <property type="entry name" value="PigL_N"/>
</dbReference>
<comment type="subcellular location">
    <subcellularLocation>
        <location evidence="1">Cell membrane</location>
        <topology evidence="1">Multi-pass membrane protein</topology>
    </subcellularLocation>
</comment>
<name>A0A8H4L2U9_9HYPO</name>
<evidence type="ECO:0000256" key="7">
    <source>
        <dbReference type="SAM" id="MobiDB-lite"/>
    </source>
</evidence>
<dbReference type="OrthoDB" id="524326at2759"/>
<keyword evidence="5" id="KW-0472">Membrane</keyword>
<evidence type="ECO:0000259" key="9">
    <source>
        <dbReference type="Pfam" id="PF17111"/>
    </source>
</evidence>